<name>A0ABP7SRU0_9SPHN</name>
<keyword evidence="3" id="KW-1185">Reference proteome</keyword>
<dbReference type="EMBL" id="BAABBQ010000001">
    <property type="protein sequence ID" value="GAA4015655.1"/>
    <property type="molecule type" value="Genomic_DNA"/>
</dbReference>
<keyword evidence="1" id="KW-0732">Signal</keyword>
<dbReference type="RefSeq" id="WP_344706578.1">
    <property type="nucleotide sequence ID" value="NZ_BAABBQ010000001.1"/>
</dbReference>
<gene>
    <name evidence="2" type="ORF">GCM10022280_13050</name>
</gene>
<evidence type="ECO:0000313" key="2">
    <source>
        <dbReference type="EMBL" id="GAA4015655.1"/>
    </source>
</evidence>
<evidence type="ECO:0000256" key="1">
    <source>
        <dbReference type="SAM" id="SignalP"/>
    </source>
</evidence>
<feature type="chain" id="PRO_5046184962" evidence="1">
    <location>
        <begin position="24"/>
        <end position="176"/>
    </location>
</feature>
<comment type="caution">
    <text evidence="2">The sequence shown here is derived from an EMBL/GenBank/DDBJ whole genome shotgun (WGS) entry which is preliminary data.</text>
</comment>
<sequence length="176" mass="18789">MRLRAGALLLVGLLPAMASPARACTAPPPPVYNGGSLAEHRALAKRLASEYLQRQLWRNQVDLFDKAKRVSLARVIASEKIALGNDPLGGYRLTLEPIEVYKGAAVDGQPRTVEDKGVSSCGLYGGGSGTSQRSGEYLILYEDVPALGGGPHTTLLVSELRDPRILDFYGKGLASK</sequence>
<accession>A0ABP7SRU0</accession>
<evidence type="ECO:0000313" key="3">
    <source>
        <dbReference type="Proteomes" id="UP001500235"/>
    </source>
</evidence>
<feature type="signal peptide" evidence="1">
    <location>
        <begin position="1"/>
        <end position="23"/>
    </location>
</feature>
<reference evidence="3" key="1">
    <citation type="journal article" date="2019" name="Int. J. Syst. Evol. Microbiol.">
        <title>The Global Catalogue of Microorganisms (GCM) 10K type strain sequencing project: providing services to taxonomists for standard genome sequencing and annotation.</title>
        <authorList>
            <consortium name="The Broad Institute Genomics Platform"/>
            <consortium name="The Broad Institute Genome Sequencing Center for Infectious Disease"/>
            <person name="Wu L."/>
            <person name="Ma J."/>
        </authorList>
    </citation>
    <scope>NUCLEOTIDE SEQUENCE [LARGE SCALE GENOMIC DNA]</scope>
    <source>
        <strain evidence="3">JCM 17563</strain>
    </source>
</reference>
<dbReference type="Proteomes" id="UP001500235">
    <property type="component" value="Unassembled WGS sequence"/>
</dbReference>
<protein>
    <submittedName>
        <fullName evidence="2">Uncharacterized protein</fullName>
    </submittedName>
</protein>
<organism evidence="2 3">
    <name type="scientific">Sphingomonas swuensis</name>
    <dbReference type="NCBI Taxonomy" id="977800"/>
    <lineage>
        <taxon>Bacteria</taxon>
        <taxon>Pseudomonadati</taxon>
        <taxon>Pseudomonadota</taxon>
        <taxon>Alphaproteobacteria</taxon>
        <taxon>Sphingomonadales</taxon>
        <taxon>Sphingomonadaceae</taxon>
        <taxon>Sphingomonas</taxon>
    </lineage>
</organism>
<proteinExistence type="predicted"/>